<protein>
    <submittedName>
        <fullName evidence="1">Uncharacterized protein</fullName>
    </submittedName>
</protein>
<reference evidence="1 2" key="1">
    <citation type="submission" date="2014-06" db="EMBL/GenBank/DDBJ databases">
        <title>Evolutionary Origins and Diversification of the Mycorrhizal Mutualists.</title>
        <authorList>
            <consortium name="DOE Joint Genome Institute"/>
            <consortium name="Mycorrhizal Genomics Consortium"/>
            <person name="Kohler A."/>
            <person name="Kuo A."/>
            <person name="Nagy L.G."/>
            <person name="Floudas D."/>
            <person name="Copeland A."/>
            <person name="Barry K.W."/>
            <person name="Cichocki N."/>
            <person name="Veneault-Fourrey C."/>
            <person name="LaButti K."/>
            <person name="Lindquist E.A."/>
            <person name="Lipzen A."/>
            <person name="Lundell T."/>
            <person name="Morin E."/>
            <person name="Murat C."/>
            <person name="Riley R."/>
            <person name="Ohm R."/>
            <person name="Sun H."/>
            <person name="Tunlid A."/>
            <person name="Henrissat B."/>
            <person name="Grigoriev I.V."/>
            <person name="Hibbett D.S."/>
            <person name="Martin F."/>
        </authorList>
    </citation>
    <scope>NUCLEOTIDE SEQUENCE [LARGE SCALE GENOMIC DNA]</scope>
    <source>
        <strain evidence="1 2">SS14</strain>
    </source>
</reference>
<dbReference type="AlphaFoldDB" id="A0A0C9T549"/>
<keyword evidence="2" id="KW-1185">Reference proteome</keyword>
<accession>A0A0C9T549</accession>
<name>A0A0C9T549_SPHS4</name>
<gene>
    <name evidence="1" type="ORF">M422DRAFT_237595</name>
</gene>
<organism evidence="1 2">
    <name type="scientific">Sphaerobolus stellatus (strain SS14)</name>
    <dbReference type="NCBI Taxonomy" id="990650"/>
    <lineage>
        <taxon>Eukaryota</taxon>
        <taxon>Fungi</taxon>
        <taxon>Dikarya</taxon>
        <taxon>Basidiomycota</taxon>
        <taxon>Agaricomycotina</taxon>
        <taxon>Agaricomycetes</taxon>
        <taxon>Phallomycetidae</taxon>
        <taxon>Geastrales</taxon>
        <taxon>Sphaerobolaceae</taxon>
        <taxon>Sphaerobolus</taxon>
    </lineage>
</organism>
<dbReference type="Proteomes" id="UP000054279">
    <property type="component" value="Unassembled WGS sequence"/>
</dbReference>
<proteinExistence type="predicted"/>
<dbReference type="OrthoDB" id="2224399at2759"/>
<evidence type="ECO:0000313" key="2">
    <source>
        <dbReference type="Proteomes" id="UP000054279"/>
    </source>
</evidence>
<dbReference type="HOGENOM" id="CLU_112572_0_0_1"/>
<sequence length="198" mass="21176">MNSSFAELFRQSPYSSPVKAYLERAAKQAGSAAVPEAEVKAYSDSVYFNYHTLGLSLLFIPSNGSKVDTKSPNYDALLLDGIDVFNALKDAAPTKGKTYSLFPLLPLEIAGTDDSDSSKVLQLGAESTGQDIVKALGEPTRKGGGAGPSSGSISIWCEWSKLGIMVEFGGKEARGPQAWEKGKDAKWKVVSFFPPKES</sequence>
<evidence type="ECO:0000313" key="1">
    <source>
        <dbReference type="EMBL" id="KIJ23958.1"/>
    </source>
</evidence>
<dbReference type="EMBL" id="KN837556">
    <property type="protein sequence ID" value="KIJ23958.1"/>
    <property type="molecule type" value="Genomic_DNA"/>
</dbReference>